<comment type="catalytic activity">
    <reaction evidence="7">
        <text>alpha-D-mannose 1-phosphate + GTP + H(+) = GDP-alpha-D-mannose + diphosphate</text>
        <dbReference type="Rhea" id="RHEA:15229"/>
        <dbReference type="ChEBI" id="CHEBI:15378"/>
        <dbReference type="ChEBI" id="CHEBI:33019"/>
        <dbReference type="ChEBI" id="CHEBI:37565"/>
        <dbReference type="ChEBI" id="CHEBI:57527"/>
        <dbReference type="ChEBI" id="CHEBI:58409"/>
        <dbReference type="EC" id="2.7.7.13"/>
    </reaction>
</comment>
<protein>
    <recommendedName>
        <fullName evidence="2">mannose-1-phosphate guanylyltransferase</fullName>
        <ecNumber evidence="2">2.7.7.13</ecNumber>
    </recommendedName>
</protein>
<evidence type="ECO:0000256" key="6">
    <source>
        <dbReference type="ARBA" id="ARBA00023134"/>
    </source>
</evidence>
<dbReference type="InterPro" id="IPR014710">
    <property type="entry name" value="RmlC-like_jellyroll"/>
</dbReference>
<keyword evidence="12" id="KW-0413">Isomerase</keyword>
<dbReference type="InterPro" id="IPR054566">
    <property type="entry name" value="ManC/GMP-like_b-helix"/>
</dbReference>
<evidence type="ECO:0000259" key="10">
    <source>
        <dbReference type="Pfam" id="PF01050"/>
    </source>
</evidence>
<dbReference type="NCBIfam" id="TIGR01479">
    <property type="entry name" value="GMP_PMI"/>
    <property type="match status" value="1"/>
</dbReference>
<dbReference type="RefSeq" id="WP_099665069.1">
    <property type="nucleotide sequence ID" value="NZ_JAMQGR010000003.1"/>
</dbReference>
<dbReference type="Gene3D" id="2.60.120.10">
    <property type="entry name" value="Jelly Rolls"/>
    <property type="match status" value="1"/>
</dbReference>
<dbReference type="EMBL" id="JAMQGR010000003">
    <property type="protein sequence ID" value="MCM2566574.1"/>
    <property type="molecule type" value="Genomic_DNA"/>
</dbReference>
<comment type="similarity">
    <text evidence="1 8">Belongs to the mannose-6-phosphate isomerase type 2 family.</text>
</comment>
<dbReference type="EC" id="2.7.7.13" evidence="2"/>
<dbReference type="InterPro" id="IPR006375">
    <property type="entry name" value="Man1P_GuaTrfase/Man6P_Isoase"/>
</dbReference>
<comment type="caution">
    <text evidence="12">The sequence shown here is derived from an EMBL/GenBank/DDBJ whole genome shotgun (WGS) entry which is preliminary data.</text>
</comment>
<dbReference type="Pfam" id="PF22640">
    <property type="entry name" value="ManC_GMP_beta-helix"/>
    <property type="match status" value="1"/>
</dbReference>
<accession>A0ABT0WR90</accession>
<dbReference type="InterPro" id="IPR051161">
    <property type="entry name" value="Mannose-6P_isomerase_type2"/>
</dbReference>
<dbReference type="InterPro" id="IPR029044">
    <property type="entry name" value="Nucleotide-diphossugar_trans"/>
</dbReference>
<evidence type="ECO:0000313" key="13">
    <source>
        <dbReference type="Proteomes" id="UP001202243"/>
    </source>
</evidence>
<dbReference type="InterPro" id="IPR011051">
    <property type="entry name" value="RmlC_Cupin_sf"/>
</dbReference>
<dbReference type="PANTHER" id="PTHR46390:SF1">
    <property type="entry name" value="MANNOSE-1-PHOSPHATE GUANYLYLTRANSFERASE"/>
    <property type="match status" value="1"/>
</dbReference>
<dbReference type="Pfam" id="PF00483">
    <property type="entry name" value="NTP_transferase"/>
    <property type="match status" value="1"/>
</dbReference>
<feature type="domain" description="Mannose-6-phosphate isomerase type II C-terminal" evidence="10">
    <location>
        <begin position="365"/>
        <end position="479"/>
    </location>
</feature>
<sequence>MKIYPVILSGGSGTRLWPLSRAVLPKQLLPLVTDKTMLQETALRVTSLPNRRAGDSGLAGFDVMPPLVVCGNEHRFMVAEQLREIGLPPLGILLEPVGRNTAPAVAVAAQFLLAIDPQALMLVLPADHVITDVAAFHQAIAEAALLAADGALATFGIVPTAPETGYGYIRSGAPVNPGAAGCKVERFVEKPDLATAQSFLAAGNYFWNSGMFMFRAERYLGELGQFQPAMLAACETAVRDGYRDLDFCRLQEQAFAACPSDSIDYAVMEHTAHAVVLPAAIGWSDVGSWSALWEVQQGDANGNVVRGDVYLDGVSNCLVRAERRMVAVLGVQDLVVVETDDAVLIAHKDQVQRVKQVVDHLKQAGRSEHVQHRKVYRPWGSYEGIDIGERFQVKRITVNPGGKLSLQMHHHRAEHWVVVSGTAQVTCGEKVTLLTENESTYIPIGMTHRLENPGKLPLHLIEVQSGSYLGEDDIVRLEDVYQRA</sequence>
<gene>
    <name evidence="12" type="ORF">NCG91_13295</name>
</gene>
<evidence type="ECO:0000256" key="5">
    <source>
        <dbReference type="ARBA" id="ARBA00022741"/>
    </source>
</evidence>
<keyword evidence="6" id="KW-0342">GTP-binding</keyword>
<keyword evidence="4 12" id="KW-0548">Nucleotidyltransferase</keyword>
<dbReference type="InterPro" id="IPR049577">
    <property type="entry name" value="GMPP_N"/>
</dbReference>
<keyword evidence="5" id="KW-0547">Nucleotide-binding</keyword>
<evidence type="ECO:0000256" key="8">
    <source>
        <dbReference type="RuleBase" id="RU004190"/>
    </source>
</evidence>
<keyword evidence="13" id="KW-1185">Reference proteome</keyword>
<dbReference type="Gene3D" id="3.90.550.10">
    <property type="entry name" value="Spore Coat Polysaccharide Biosynthesis Protein SpsA, Chain A"/>
    <property type="match status" value="1"/>
</dbReference>
<dbReference type="GO" id="GO:0004475">
    <property type="term" value="F:mannose-1-phosphate guanylyltransferase (GTP) activity"/>
    <property type="evidence" value="ECO:0007669"/>
    <property type="project" value="UniProtKB-EC"/>
</dbReference>
<dbReference type="Proteomes" id="UP001202243">
    <property type="component" value="Unassembled WGS sequence"/>
</dbReference>
<evidence type="ECO:0000256" key="4">
    <source>
        <dbReference type="ARBA" id="ARBA00022695"/>
    </source>
</evidence>
<dbReference type="InterPro" id="IPR005835">
    <property type="entry name" value="NTP_transferase_dom"/>
</dbReference>
<evidence type="ECO:0000259" key="11">
    <source>
        <dbReference type="Pfam" id="PF22640"/>
    </source>
</evidence>
<feature type="domain" description="MannoseP isomerase/GMP-like beta-helix" evidence="11">
    <location>
        <begin position="315"/>
        <end position="361"/>
    </location>
</feature>
<feature type="domain" description="Nucleotidyl transferase" evidence="9">
    <location>
        <begin position="5"/>
        <end position="300"/>
    </location>
</feature>
<evidence type="ECO:0000256" key="2">
    <source>
        <dbReference type="ARBA" id="ARBA00012387"/>
    </source>
</evidence>
<dbReference type="PANTHER" id="PTHR46390">
    <property type="entry name" value="MANNOSE-1-PHOSPHATE GUANYLYLTRANSFERASE"/>
    <property type="match status" value="1"/>
</dbReference>
<evidence type="ECO:0000259" key="9">
    <source>
        <dbReference type="Pfam" id="PF00483"/>
    </source>
</evidence>
<proteinExistence type="inferred from homology"/>
<dbReference type="SUPFAM" id="SSF53448">
    <property type="entry name" value="Nucleotide-diphospho-sugar transferases"/>
    <property type="match status" value="1"/>
</dbReference>
<dbReference type="InterPro" id="IPR001538">
    <property type="entry name" value="Man6P_isomerase-2_C"/>
</dbReference>
<dbReference type="GO" id="GO:0004476">
    <property type="term" value="F:mannose-6-phosphate isomerase activity"/>
    <property type="evidence" value="ECO:0007669"/>
    <property type="project" value="UniProtKB-EC"/>
</dbReference>
<keyword evidence="3 12" id="KW-0808">Transferase</keyword>
<evidence type="ECO:0000256" key="3">
    <source>
        <dbReference type="ARBA" id="ARBA00022679"/>
    </source>
</evidence>
<dbReference type="Pfam" id="PF01050">
    <property type="entry name" value="MannoseP_isomer"/>
    <property type="match status" value="1"/>
</dbReference>
<evidence type="ECO:0000256" key="7">
    <source>
        <dbReference type="ARBA" id="ARBA00047343"/>
    </source>
</evidence>
<evidence type="ECO:0000313" key="12">
    <source>
        <dbReference type="EMBL" id="MCM2566574.1"/>
    </source>
</evidence>
<dbReference type="CDD" id="cd02509">
    <property type="entry name" value="GDP-M1P_Guanylyltransferase"/>
    <property type="match status" value="1"/>
</dbReference>
<organism evidence="12 13">
    <name type="scientific">Janthinobacterium kumbetense</name>
    <dbReference type="NCBI Taxonomy" id="2950280"/>
    <lineage>
        <taxon>Bacteria</taxon>
        <taxon>Pseudomonadati</taxon>
        <taxon>Pseudomonadota</taxon>
        <taxon>Betaproteobacteria</taxon>
        <taxon>Burkholderiales</taxon>
        <taxon>Oxalobacteraceae</taxon>
        <taxon>Janthinobacterium</taxon>
    </lineage>
</organism>
<reference evidence="12 13" key="1">
    <citation type="submission" date="2022-06" db="EMBL/GenBank/DDBJ databases">
        <title>Janthinobacterium kumbetensis sp. nov., isolated from spring water in Turkey.</title>
        <authorList>
            <person name="Inan Bektas K."/>
            <person name="Belduz A.A."/>
            <person name="Canakci S."/>
            <person name="Nalcaoglu A."/>
            <person name="Ceylan E."/>
            <person name="Kati H."/>
        </authorList>
    </citation>
    <scope>NUCLEOTIDE SEQUENCE [LARGE SCALE GENOMIC DNA]</scope>
    <source>
        <strain evidence="12 13">GK</strain>
    </source>
</reference>
<dbReference type="SUPFAM" id="SSF51182">
    <property type="entry name" value="RmlC-like cupins"/>
    <property type="match status" value="1"/>
</dbReference>
<name>A0ABT0WR90_9BURK</name>
<evidence type="ECO:0000256" key="1">
    <source>
        <dbReference type="ARBA" id="ARBA00006115"/>
    </source>
</evidence>
<dbReference type="CDD" id="cd02213">
    <property type="entry name" value="cupin_PMI_typeII_C"/>
    <property type="match status" value="1"/>
</dbReference>